<protein>
    <submittedName>
        <fullName evidence="1">Uncharacterized protein</fullName>
    </submittedName>
</protein>
<sequence length="68" mass="7633">QSNRDLLAFPVHYSRALASGHISHPLGLALTFVTTNYLDQIVRVREDLKRSVYTGIPSLDLSFPPGYF</sequence>
<name>A0ABU9ETK5_LIMFS</name>
<keyword evidence="2" id="KW-1185">Reference proteome</keyword>
<comment type="caution">
    <text evidence="1">The sequence shown here is derived from an EMBL/GenBank/DDBJ whole genome shotgun (WGS) entry which is preliminary data.</text>
</comment>
<dbReference type="Proteomes" id="UP001387447">
    <property type="component" value="Unassembled WGS sequence"/>
</dbReference>
<gene>
    <name evidence="1" type="ORF">AAEJ74_27735</name>
</gene>
<evidence type="ECO:0000313" key="1">
    <source>
        <dbReference type="EMBL" id="MEK9515300.1"/>
    </source>
</evidence>
<proteinExistence type="predicted"/>
<accession>A0ABU9ETK5</accession>
<dbReference type="EMBL" id="JBBWYZ010000036">
    <property type="protein sequence ID" value="MEK9515300.1"/>
    <property type="molecule type" value="Genomic_DNA"/>
</dbReference>
<reference evidence="1 2" key="1">
    <citation type="journal article" date="2024" name="Front. Microbiol.">
        <title>Transcriptomic insights into the dominance of two phototrophs throughout the water column of a tropical hypersaline-alkaline crater lake (Dziani Dzaha, Mayotte).</title>
        <authorList>
            <person name="Duperron S."/>
            <person name="Halary S."/>
            <person name="Bouly J.-P."/>
            <person name="Roussel T."/>
            <person name="Hugoni M."/>
            <person name="Bruto M."/>
            <person name="Oger P."/>
            <person name="Duval C."/>
            <person name="Woo A."/>
            <person name="Jezequiel D."/>
            <person name="Ader M."/>
            <person name="Leboulanger C."/>
            <person name="Agogue H."/>
            <person name="Grossi V."/>
            <person name="Trousselier M."/>
            <person name="Bernard C."/>
        </authorList>
    </citation>
    <scope>NUCLEOTIDE SEQUENCE [LARGE SCALE GENOMIC DNA]</scope>
    <source>
        <strain evidence="1 2">PMC 851.14</strain>
    </source>
</reference>
<dbReference type="RefSeq" id="WP_368663309.1">
    <property type="nucleotide sequence ID" value="NZ_JBBWYZ010000036.1"/>
</dbReference>
<feature type="non-terminal residue" evidence="1">
    <location>
        <position position="1"/>
    </location>
</feature>
<organism evidence="1 2">
    <name type="scientific">Limnospira fusiformis PMC 851.14</name>
    <dbReference type="NCBI Taxonomy" id="2219512"/>
    <lineage>
        <taxon>Bacteria</taxon>
        <taxon>Bacillati</taxon>
        <taxon>Cyanobacteriota</taxon>
        <taxon>Cyanophyceae</taxon>
        <taxon>Oscillatoriophycideae</taxon>
        <taxon>Oscillatoriales</taxon>
        <taxon>Sirenicapillariaceae</taxon>
        <taxon>Limnospira</taxon>
    </lineage>
</organism>
<evidence type="ECO:0000313" key="2">
    <source>
        <dbReference type="Proteomes" id="UP001387447"/>
    </source>
</evidence>